<dbReference type="EMBL" id="JASPKY010000029">
    <property type="protein sequence ID" value="KAK9751282.1"/>
    <property type="molecule type" value="Genomic_DNA"/>
</dbReference>
<comment type="subcellular location">
    <subcellularLocation>
        <location evidence="1">Secreted</location>
    </subcellularLocation>
</comment>
<keyword evidence="6" id="KW-0720">Serine protease</keyword>
<dbReference type="Pfam" id="PF00089">
    <property type="entry name" value="Trypsin"/>
    <property type="match status" value="1"/>
</dbReference>
<evidence type="ECO:0000313" key="12">
    <source>
        <dbReference type="Proteomes" id="UP001458880"/>
    </source>
</evidence>
<evidence type="ECO:0000256" key="9">
    <source>
        <dbReference type="SAM" id="SignalP"/>
    </source>
</evidence>
<evidence type="ECO:0000256" key="8">
    <source>
        <dbReference type="ARBA" id="ARBA00023157"/>
    </source>
</evidence>
<dbReference type="InterPro" id="IPR001314">
    <property type="entry name" value="Peptidase_S1A"/>
</dbReference>
<feature type="domain" description="Peptidase S1" evidence="10">
    <location>
        <begin position="140"/>
        <end position="396"/>
    </location>
</feature>
<dbReference type="InterPro" id="IPR051333">
    <property type="entry name" value="CLIP_Serine_Protease"/>
</dbReference>
<dbReference type="AlphaFoldDB" id="A0AAW1MY83"/>
<evidence type="ECO:0000256" key="1">
    <source>
        <dbReference type="ARBA" id="ARBA00004613"/>
    </source>
</evidence>
<keyword evidence="2" id="KW-0964">Secreted</keyword>
<dbReference type="PROSITE" id="PS00134">
    <property type="entry name" value="TRYPSIN_HIS"/>
    <property type="match status" value="1"/>
</dbReference>
<evidence type="ECO:0000256" key="4">
    <source>
        <dbReference type="ARBA" id="ARBA00022729"/>
    </source>
</evidence>
<evidence type="ECO:0000313" key="11">
    <source>
        <dbReference type="EMBL" id="KAK9751282.1"/>
    </source>
</evidence>
<keyword evidence="12" id="KW-1185">Reference proteome</keyword>
<feature type="chain" id="PRO_5043373922" evidence="9">
    <location>
        <begin position="23"/>
        <end position="397"/>
    </location>
</feature>
<dbReference type="Gene3D" id="2.40.10.10">
    <property type="entry name" value="Trypsin-like serine proteases"/>
    <property type="match status" value="1"/>
</dbReference>
<evidence type="ECO:0000256" key="3">
    <source>
        <dbReference type="ARBA" id="ARBA00022670"/>
    </source>
</evidence>
<dbReference type="GO" id="GO:0004252">
    <property type="term" value="F:serine-type endopeptidase activity"/>
    <property type="evidence" value="ECO:0007669"/>
    <property type="project" value="InterPro"/>
</dbReference>
<dbReference type="InterPro" id="IPR018114">
    <property type="entry name" value="TRYPSIN_HIS"/>
</dbReference>
<dbReference type="InterPro" id="IPR001254">
    <property type="entry name" value="Trypsin_dom"/>
</dbReference>
<dbReference type="PROSITE" id="PS50240">
    <property type="entry name" value="TRYPSIN_DOM"/>
    <property type="match status" value="1"/>
</dbReference>
<comment type="caution">
    <text evidence="11">The sequence shown here is derived from an EMBL/GenBank/DDBJ whole genome shotgun (WGS) entry which is preliminary data.</text>
</comment>
<dbReference type="SMART" id="SM00020">
    <property type="entry name" value="Tryp_SPc"/>
    <property type="match status" value="1"/>
</dbReference>
<dbReference type="PRINTS" id="PR00722">
    <property type="entry name" value="CHYMOTRYPSIN"/>
</dbReference>
<dbReference type="InterPro" id="IPR043504">
    <property type="entry name" value="Peptidase_S1_PA_chymotrypsin"/>
</dbReference>
<protein>
    <submittedName>
        <fullName evidence="11">Trypsin</fullName>
    </submittedName>
</protein>
<keyword evidence="5" id="KW-0378">Hydrolase</keyword>
<evidence type="ECO:0000256" key="2">
    <source>
        <dbReference type="ARBA" id="ARBA00022525"/>
    </source>
</evidence>
<dbReference type="Proteomes" id="UP001458880">
    <property type="component" value="Unassembled WGS sequence"/>
</dbReference>
<sequence>MTRLLTFKFVLLPILYFTIILSEKINAQRLESPCPNVFVYEQRGREADKWFGTVTLLSTNNVVEKRINGSEQNRELVRRKINATTTPPPYIGSPYPDDAPPASSKDDFFPGDFAGFKVGPTSIESNVECGTLAIQPTPLITHGRKTKIGEFPWHAALYHTRSRGLNYTCGGSLISRYHVLTAAHCVSKPVSQTLLNPENILVYLGKYYLKVWSIPDIQSHHVSKITRHPQYNFEKFANDIAVIRLSNRAEFTDVVRPICLWQGPKDIDHLIGKLGTVVGWGYDEDGKLTEELTKLEMPVVSKEVCIYSLLDFYSSFTTVDTYCAGFLNGTTTCNGDSGGGMVFQRDTENPNKNVYHLRGLISLSVALQNEAKCDPKHYVVLTDVAKYLEFIEEAMTQ</sequence>
<gene>
    <name evidence="11" type="ORF">QE152_g5158</name>
</gene>
<keyword evidence="4 9" id="KW-0732">Signal</keyword>
<proteinExistence type="predicted"/>
<dbReference type="FunFam" id="2.40.10.10:FF:000146">
    <property type="entry name" value="Serine protease 53"/>
    <property type="match status" value="1"/>
</dbReference>
<evidence type="ECO:0000256" key="5">
    <source>
        <dbReference type="ARBA" id="ARBA00022801"/>
    </source>
</evidence>
<organism evidence="11 12">
    <name type="scientific">Popillia japonica</name>
    <name type="common">Japanese beetle</name>
    <dbReference type="NCBI Taxonomy" id="7064"/>
    <lineage>
        <taxon>Eukaryota</taxon>
        <taxon>Metazoa</taxon>
        <taxon>Ecdysozoa</taxon>
        <taxon>Arthropoda</taxon>
        <taxon>Hexapoda</taxon>
        <taxon>Insecta</taxon>
        <taxon>Pterygota</taxon>
        <taxon>Neoptera</taxon>
        <taxon>Endopterygota</taxon>
        <taxon>Coleoptera</taxon>
        <taxon>Polyphaga</taxon>
        <taxon>Scarabaeiformia</taxon>
        <taxon>Scarabaeidae</taxon>
        <taxon>Rutelinae</taxon>
        <taxon>Popillia</taxon>
    </lineage>
</organism>
<keyword evidence="7" id="KW-0865">Zymogen</keyword>
<dbReference type="GO" id="GO:0005576">
    <property type="term" value="C:extracellular region"/>
    <property type="evidence" value="ECO:0007669"/>
    <property type="project" value="UniProtKB-SubCell"/>
</dbReference>
<dbReference type="SUPFAM" id="SSF50494">
    <property type="entry name" value="Trypsin-like serine proteases"/>
    <property type="match status" value="1"/>
</dbReference>
<evidence type="ECO:0000256" key="7">
    <source>
        <dbReference type="ARBA" id="ARBA00023145"/>
    </source>
</evidence>
<evidence type="ECO:0000256" key="6">
    <source>
        <dbReference type="ARBA" id="ARBA00022825"/>
    </source>
</evidence>
<dbReference type="CDD" id="cd00190">
    <property type="entry name" value="Tryp_SPc"/>
    <property type="match status" value="1"/>
</dbReference>
<dbReference type="InterPro" id="IPR009003">
    <property type="entry name" value="Peptidase_S1_PA"/>
</dbReference>
<evidence type="ECO:0000259" key="10">
    <source>
        <dbReference type="PROSITE" id="PS50240"/>
    </source>
</evidence>
<feature type="signal peptide" evidence="9">
    <location>
        <begin position="1"/>
        <end position="22"/>
    </location>
</feature>
<dbReference type="PANTHER" id="PTHR24260:SF143">
    <property type="entry name" value="SERINE PROTEASE GD-LIKE PROTEIN"/>
    <property type="match status" value="1"/>
</dbReference>
<accession>A0AAW1MY83</accession>
<name>A0AAW1MY83_POPJA</name>
<keyword evidence="8" id="KW-1015">Disulfide bond</keyword>
<dbReference type="GO" id="GO:0006508">
    <property type="term" value="P:proteolysis"/>
    <property type="evidence" value="ECO:0007669"/>
    <property type="project" value="UniProtKB-KW"/>
</dbReference>
<dbReference type="PANTHER" id="PTHR24260">
    <property type="match status" value="1"/>
</dbReference>
<reference evidence="11 12" key="1">
    <citation type="journal article" date="2024" name="BMC Genomics">
        <title>De novo assembly and annotation of Popillia japonica's genome with initial clues to its potential as an invasive pest.</title>
        <authorList>
            <person name="Cucini C."/>
            <person name="Boschi S."/>
            <person name="Funari R."/>
            <person name="Cardaioli E."/>
            <person name="Iannotti N."/>
            <person name="Marturano G."/>
            <person name="Paoli F."/>
            <person name="Bruttini M."/>
            <person name="Carapelli A."/>
            <person name="Frati F."/>
            <person name="Nardi F."/>
        </authorList>
    </citation>
    <scope>NUCLEOTIDE SEQUENCE [LARGE SCALE GENOMIC DNA]</scope>
    <source>
        <strain evidence="11">DMR45628</strain>
    </source>
</reference>
<keyword evidence="3" id="KW-0645">Protease</keyword>